<evidence type="ECO:0008006" key="4">
    <source>
        <dbReference type="Google" id="ProtNLM"/>
    </source>
</evidence>
<dbReference type="EMBL" id="MCGR01000026">
    <property type="protein sequence ID" value="ORY79773.1"/>
    <property type="molecule type" value="Genomic_DNA"/>
</dbReference>
<dbReference type="Proteomes" id="UP000193467">
    <property type="component" value="Unassembled WGS sequence"/>
</dbReference>
<organism evidence="2 3">
    <name type="scientific">Leucosporidium creatinivorum</name>
    <dbReference type="NCBI Taxonomy" id="106004"/>
    <lineage>
        <taxon>Eukaryota</taxon>
        <taxon>Fungi</taxon>
        <taxon>Dikarya</taxon>
        <taxon>Basidiomycota</taxon>
        <taxon>Pucciniomycotina</taxon>
        <taxon>Microbotryomycetes</taxon>
        <taxon>Leucosporidiales</taxon>
        <taxon>Leucosporidium</taxon>
    </lineage>
</organism>
<dbReference type="InterPro" id="IPR011333">
    <property type="entry name" value="SKP1/BTB/POZ_sf"/>
</dbReference>
<feature type="region of interest" description="Disordered" evidence="1">
    <location>
        <begin position="354"/>
        <end position="389"/>
    </location>
</feature>
<dbReference type="InParanoid" id="A0A1Y2F7A9"/>
<accession>A0A1Y2F7A9</accession>
<reference evidence="2 3" key="1">
    <citation type="submission" date="2016-07" db="EMBL/GenBank/DDBJ databases">
        <title>Pervasive Adenine N6-methylation of Active Genes in Fungi.</title>
        <authorList>
            <consortium name="DOE Joint Genome Institute"/>
            <person name="Mondo S.J."/>
            <person name="Dannebaum R.O."/>
            <person name="Kuo R.C."/>
            <person name="Labutti K."/>
            <person name="Haridas S."/>
            <person name="Kuo A."/>
            <person name="Salamov A."/>
            <person name="Ahrendt S.R."/>
            <person name="Lipzen A."/>
            <person name="Sullivan W."/>
            <person name="Andreopoulos W.B."/>
            <person name="Clum A."/>
            <person name="Lindquist E."/>
            <person name="Daum C."/>
            <person name="Ramamoorthy G.K."/>
            <person name="Gryganskyi A."/>
            <person name="Culley D."/>
            <person name="Magnuson J.K."/>
            <person name="James T.Y."/>
            <person name="O'Malley M.A."/>
            <person name="Stajich J.E."/>
            <person name="Spatafora J.W."/>
            <person name="Visel A."/>
            <person name="Grigoriev I.V."/>
        </authorList>
    </citation>
    <scope>NUCLEOTIDE SEQUENCE [LARGE SCALE GENOMIC DNA]</scope>
    <source>
        <strain evidence="2 3">62-1032</strain>
    </source>
</reference>
<feature type="region of interest" description="Disordered" evidence="1">
    <location>
        <begin position="244"/>
        <end position="314"/>
    </location>
</feature>
<feature type="region of interest" description="Disordered" evidence="1">
    <location>
        <begin position="1"/>
        <end position="26"/>
    </location>
</feature>
<keyword evidence="3" id="KW-1185">Reference proteome</keyword>
<gene>
    <name evidence="2" type="ORF">BCR35DRAFT_304604</name>
</gene>
<protein>
    <recommendedName>
        <fullName evidence="4">BTB domain-containing protein</fullName>
    </recommendedName>
</protein>
<proteinExistence type="predicted"/>
<evidence type="ECO:0000313" key="3">
    <source>
        <dbReference type="Proteomes" id="UP000193467"/>
    </source>
</evidence>
<feature type="compositionally biased region" description="Acidic residues" evidence="1">
    <location>
        <begin position="263"/>
        <end position="300"/>
    </location>
</feature>
<name>A0A1Y2F7A9_9BASI</name>
<evidence type="ECO:0000256" key="1">
    <source>
        <dbReference type="SAM" id="MobiDB-lite"/>
    </source>
</evidence>
<sequence>MSQRYSAPAGSPVDDDDGAETLNVKSTTSSEKSWTLDWRFDANFGELEDSDVLSVDDLDIDLPGKWSMIIKSRPHDPEKKTIQYGLKWEGATVGAVSTQGAEIKFRFFARRFRGRRDDLAVDYGVAALSGTWPPTSSGEATLCASNLRRKATHISNPIDLDTHRAWRLQLTLLTNDADTIARPTKVKTALAFNSYTLSRQASDVRFVFPKRNLELWSTTSALESASPTLKTLFAGGMVDVKPKINGKRRKSEGPSATATPGVEDVEFDDSDDEGDDVYCGVSDDEGSITDEEEATGEEGAAEGKKKRTTKPNRELPEVEEGAVYQELKINTTAFTTYRAVLLWLASSHIDFAPLRSSSPSTPSSSTTSRKSHLRTFHTSNPSLPTPSSPKSVYRLAHHLKLPELESLALASFSSQLTTSNVAEELFSAEAMRFEALRKVVVGVAAKEWASVKGSEGMKDVQERMKEDDGLSLRFAKVMSELIMKI</sequence>
<evidence type="ECO:0000313" key="2">
    <source>
        <dbReference type="EMBL" id="ORY79773.1"/>
    </source>
</evidence>
<comment type="caution">
    <text evidence="2">The sequence shown here is derived from an EMBL/GenBank/DDBJ whole genome shotgun (WGS) entry which is preliminary data.</text>
</comment>
<dbReference type="AlphaFoldDB" id="A0A1Y2F7A9"/>
<dbReference type="Gene3D" id="3.30.710.10">
    <property type="entry name" value="Potassium Channel Kv1.1, Chain A"/>
    <property type="match status" value="1"/>
</dbReference>
<feature type="compositionally biased region" description="Low complexity" evidence="1">
    <location>
        <begin position="356"/>
        <end position="368"/>
    </location>
</feature>